<gene>
    <name evidence="1" type="ORF">METZ01_LOCUS46804</name>
</gene>
<evidence type="ECO:0000313" key="1">
    <source>
        <dbReference type="EMBL" id="SUZ93950.1"/>
    </source>
</evidence>
<proteinExistence type="predicted"/>
<sequence>MAEVDRGKRFSIFYDDTITHKYFPDDYFSKSV</sequence>
<dbReference type="AlphaFoldDB" id="A0A381RPZ6"/>
<organism evidence="1">
    <name type="scientific">marine metagenome</name>
    <dbReference type="NCBI Taxonomy" id="408172"/>
    <lineage>
        <taxon>unclassified sequences</taxon>
        <taxon>metagenomes</taxon>
        <taxon>ecological metagenomes</taxon>
    </lineage>
</organism>
<accession>A0A381RPZ6</accession>
<protein>
    <submittedName>
        <fullName evidence="1">Uncharacterized protein</fullName>
    </submittedName>
</protein>
<reference evidence="1" key="1">
    <citation type="submission" date="2018-05" db="EMBL/GenBank/DDBJ databases">
        <authorList>
            <person name="Lanie J.A."/>
            <person name="Ng W.-L."/>
            <person name="Kazmierczak K.M."/>
            <person name="Andrzejewski T.M."/>
            <person name="Davidsen T.M."/>
            <person name="Wayne K.J."/>
            <person name="Tettelin H."/>
            <person name="Glass J.I."/>
            <person name="Rusch D."/>
            <person name="Podicherti R."/>
            <person name="Tsui H.-C.T."/>
            <person name="Winkler M.E."/>
        </authorList>
    </citation>
    <scope>NUCLEOTIDE SEQUENCE</scope>
</reference>
<name>A0A381RPZ6_9ZZZZ</name>
<dbReference type="EMBL" id="UINC01002190">
    <property type="protein sequence ID" value="SUZ93950.1"/>
    <property type="molecule type" value="Genomic_DNA"/>
</dbReference>